<dbReference type="PROSITE" id="PS50216">
    <property type="entry name" value="DHHC"/>
    <property type="match status" value="1"/>
</dbReference>
<name>A0A9P5JVN1_9AGAM</name>
<keyword evidence="15" id="KW-1185">Reference proteome</keyword>
<evidence type="ECO:0000313" key="14">
    <source>
        <dbReference type="EMBL" id="KAF8467028.1"/>
    </source>
</evidence>
<comment type="catalytic activity">
    <reaction evidence="10 11">
        <text>L-cysteinyl-[protein] + hexadecanoyl-CoA = S-hexadecanoyl-L-cysteinyl-[protein] + CoA</text>
        <dbReference type="Rhea" id="RHEA:36683"/>
        <dbReference type="Rhea" id="RHEA-COMP:10131"/>
        <dbReference type="Rhea" id="RHEA-COMP:11032"/>
        <dbReference type="ChEBI" id="CHEBI:29950"/>
        <dbReference type="ChEBI" id="CHEBI:57287"/>
        <dbReference type="ChEBI" id="CHEBI:57379"/>
        <dbReference type="ChEBI" id="CHEBI:74151"/>
        <dbReference type="EC" id="2.3.1.225"/>
    </reaction>
</comment>
<evidence type="ECO:0000313" key="15">
    <source>
        <dbReference type="Proteomes" id="UP000759537"/>
    </source>
</evidence>
<dbReference type="GO" id="GO:0019706">
    <property type="term" value="F:protein-cysteine S-palmitoyltransferase activity"/>
    <property type="evidence" value="ECO:0007669"/>
    <property type="project" value="UniProtKB-EC"/>
</dbReference>
<evidence type="ECO:0000256" key="8">
    <source>
        <dbReference type="ARBA" id="ARBA00023315"/>
    </source>
</evidence>
<evidence type="ECO:0000256" key="3">
    <source>
        <dbReference type="ARBA" id="ARBA00022692"/>
    </source>
</evidence>
<evidence type="ECO:0000256" key="6">
    <source>
        <dbReference type="ARBA" id="ARBA00023139"/>
    </source>
</evidence>
<dbReference type="GO" id="GO:0005794">
    <property type="term" value="C:Golgi apparatus"/>
    <property type="evidence" value="ECO:0007669"/>
    <property type="project" value="TreeGrafter"/>
</dbReference>
<dbReference type="InterPro" id="IPR001594">
    <property type="entry name" value="Palmitoyltrfase_DHHC"/>
</dbReference>
<gene>
    <name evidence="14" type="ORF">DFH94DRAFT_817650</name>
</gene>
<comment type="domain">
    <text evidence="11">The DHHC domain is required for palmitoyltransferase activity.</text>
</comment>
<dbReference type="GO" id="GO:0005783">
    <property type="term" value="C:endoplasmic reticulum"/>
    <property type="evidence" value="ECO:0007669"/>
    <property type="project" value="TreeGrafter"/>
</dbReference>
<feature type="region of interest" description="Disordered" evidence="12">
    <location>
        <begin position="95"/>
        <end position="214"/>
    </location>
</feature>
<feature type="compositionally biased region" description="Pro residues" evidence="12">
    <location>
        <begin position="99"/>
        <end position="119"/>
    </location>
</feature>
<dbReference type="OrthoDB" id="1436450at2759"/>
<dbReference type="PANTHER" id="PTHR22883">
    <property type="entry name" value="ZINC FINGER DHHC DOMAIN CONTAINING PROTEIN"/>
    <property type="match status" value="1"/>
</dbReference>
<proteinExistence type="inferred from homology"/>
<dbReference type="PANTHER" id="PTHR22883:SF23">
    <property type="entry name" value="PALMITOYLTRANSFERASE ZDHHC6"/>
    <property type="match status" value="1"/>
</dbReference>
<keyword evidence="5 11" id="KW-0472">Membrane</keyword>
<comment type="similarity">
    <text evidence="9">Belongs to the DHHC palmitoyltransferase family. PFA5 subfamily.</text>
</comment>
<accession>A0A9P5JVN1</accession>
<feature type="transmembrane region" description="Helical" evidence="11">
    <location>
        <begin position="55"/>
        <end position="75"/>
    </location>
</feature>
<comment type="caution">
    <text evidence="14">The sequence shown here is derived from an EMBL/GenBank/DDBJ whole genome shotgun (WGS) entry which is preliminary data.</text>
</comment>
<keyword evidence="2 11" id="KW-0808">Transferase</keyword>
<dbReference type="Proteomes" id="UP000759537">
    <property type="component" value="Unassembled WGS sequence"/>
</dbReference>
<evidence type="ECO:0000259" key="13">
    <source>
        <dbReference type="Pfam" id="PF01529"/>
    </source>
</evidence>
<evidence type="ECO:0000256" key="10">
    <source>
        <dbReference type="ARBA" id="ARBA00048048"/>
    </source>
</evidence>
<keyword evidence="7" id="KW-0449">Lipoprotein</keyword>
<dbReference type="Pfam" id="PF01529">
    <property type="entry name" value="DHHC"/>
    <property type="match status" value="1"/>
</dbReference>
<evidence type="ECO:0000256" key="11">
    <source>
        <dbReference type="RuleBase" id="RU079119"/>
    </source>
</evidence>
<keyword evidence="3 11" id="KW-0812">Transmembrane</keyword>
<protein>
    <recommendedName>
        <fullName evidence="11">Palmitoyltransferase</fullName>
        <ecNumber evidence="11">2.3.1.225</ecNumber>
    </recommendedName>
</protein>
<feature type="domain" description="Palmitoyltransferase DHHC" evidence="13">
    <location>
        <begin position="225"/>
        <end position="345"/>
    </location>
</feature>
<feature type="non-terminal residue" evidence="14">
    <location>
        <position position="1"/>
    </location>
</feature>
<organism evidence="14 15">
    <name type="scientific">Russula ochroleuca</name>
    <dbReference type="NCBI Taxonomy" id="152965"/>
    <lineage>
        <taxon>Eukaryota</taxon>
        <taxon>Fungi</taxon>
        <taxon>Dikarya</taxon>
        <taxon>Basidiomycota</taxon>
        <taxon>Agaricomycotina</taxon>
        <taxon>Agaricomycetes</taxon>
        <taxon>Russulales</taxon>
        <taxon>Russulaceae</taxon>
        <taxon>Russula</taxon>
    </lineage>
</organism>
<feature type="transmembrane region" description="Helical" evidence="11">
    <location>
        <begin position="12"/>
        <end position="35"/>
    </location>
</feature>
<evidence type="ECO:0000256" key="9">
    <source>
        <dbReference type="ARBA" id="ARBA00038298"/>
    </source>
</evidence>
<keyword evidence="6" id="KW-0564">Palmitate</keyword>
<evidence type="ECO:0000256" key="7">
    <source>
        <dbReference type="ARBA" id="ARBA00023288"/>
    </source>
</evidence>
<feature type="transmembrane region" description="Helical" evidence="11">
    <location>
        <begin position="314"/>
        <end position="335"/>
    </location>
</feature>
<comment type="subcellular location">
    <subcellularLocation>
        <location evidence="1">Membrane</location>
        <topology evidence="1">Multi-pass membrane protein</topology>
    </subcellularLocation>
</comment>
<reference evidence="14" key="1">
    <citation type="submission" date="2019-10" db="EMBL/GenBank/DDBJ databases">
        <authorList>
            <consortium name="DOE Joint Genome Institute"/>
            <person name="Kuo A."/>
            <person name="Miyauchi S."/>
            <person name="Kiss E."/>
            <person name="Drula E."/>
            <person name="Kohler A."/>
            <person name="Sanchez-Garcia M."/>
            <person name="Andreopoulos B."/>
            <person name="Barry K.W."/>
            <person name="Bonito G."/>
            <person name="Buee M."/>
            <person name="Carver A."/>
            <person name="Chen C."/>
            <person name="Cichocki N."/>
            <person name="Clum A."/>
            <person name="Culley D."/>
            <person name="Crous P.W."/>
            <person name="Fauchery L."/>
            <person name="Girlanda M."/>
            <person name="Hayes R."/>
            <person name="Keri Z."/>
            <person name="LaButti K."/>
            <person name="Lipzen A."/>
            <person name="Lombard V."/>
            <person name="Magnuson J."/>
            <person name="Maillard F."/>
            <person name="Morin E."/>
            <person name="Murat C."/>
            <person name="Nolan M."/>
            <person name="Ohm R."/>
            <person name="Pangilinan J."/>
            <person name="Pereira M."/>
            <person name="Perotto S."/>
            <person name="Peter M."/>
            <person name="Riley R."/>
            <person name="Sitrit Y."/>
            <person name="Stielow B."/>
            <person name="Szollosi G."/>
            <person name="Zifcakova L."/>
            <person name="Stursova M."/>
            <person name="Spatafora J.W."/>
            <person name="Tedersoo L."/>
            <person name="Vaario L.-M."/>
            <person name="Yamada A."/>
            <person name="Yan M."/>
            <person name="Wang P."/>
            <person name="Xu J."/>
            <person name="Bruns T."/>
            <person name="Baldrian P."/>
            <person name="Vilgalys R."/>
            <person name="Henrissat B."/>
            <person name="Grigoriev I.V."/>
            <person name="Hibbett D."/>
            <person name="Nagy L.G."/>
            <person name="Martin F.M."/>
        </authorList>
    </citation>
    <scope>NUCLEOTIDE SEQUENCE</scope>
    <source>
        <strain evidence="14">Prilba</strain>
    </source>
</reference>
<keyword evidence="4 11" id="KW-1133">Transmembrane helix</keyword>
<reference evidence="14" key="2">
    <citation type="journal article" date="2020" name="Nat. Commun.">
        <title>Large-scale genome sequencing of mycorrhizal fungi provides insights into the early evolution of symbiotic traits.</title>
        <authorList>
            <person name="Miyauchi S."/>
            <person name="Kiss E."/>
            <person name="Kuo A."/>
            <person name="Drula E."/>
            <person name="Kohler A."/>
            <person name="Sanchez-Garcia M."/>
            <person name="Morin E."/>
            <person name="Andreopoulos B."/>
            <person name="Barry K.W."/>
            <person name="Bonito G."/>
            <person name="Buee M."/>
            <person name="Carver A."/>
            <person name="Chen C."/>
            <person name="Cichocki N."/>
            <person name="Clum A."/>
            <person name="Culley D."/>
            <person name="Crous P.W."/>
            <person name="Fauchery L."/>
            <person name="Girlanda M."/>
            <person name="Hayes R.D."/>
            <person name="Keri Z."/>
            <person name="LaButti K."/>
            <person name="Lipzen A."/>
            <person name="Lombard V."/>
            <person name="Magnuson J."/>
            <person name="Maillard F."/>
            <person name="Murat C."/>
            <person name="Nolan M."/>
            <person name="Ohm R.A."/>
            <person name="Pangilinan J."/>
            <person name="Pereira M.F."/>
            <person name="Perotto S."/>
            <person name="Peter M."/>
            <person name="Pfister S."/>
            <person name="Riley R."/>
            <person name="Sitrit Y."/>
            <person name="Stielow J.B."/>
            <person name="Szollosi G."/>
            <person name="Zifcakova L."/>
            <person name="Stursova M."/>
            <person name="Spatafora J.W."/>
            <person name="Tedersoo L."/>
            <person name="Vaario L.M."/>
            <person name="Yamada A."/>
            <person name="Yan M."/>
            <person name="Wang P."/>
            <person name="Xu J."/>
            <person name="Bruns T."/>
            <person name="Baldrian P."/>
            <person name="Vilgalys R."/>
            <person name="Dunand C."/>
            <person name="Henrissat B."/>
            <person name="Grigoriev I.V."/>
            <person name="Hibbett D."/>
            <person name="Nagy L.G."/>
            <person name="Martin F.M."/>
        </authorList>
    </citation>
    <scope>NUCLEOTIDE SEQUENCE</scope>
    <source>
        <strain evidence="14">Prilba</strain>
    </source>
</reference>
<dbReference type="GO" id="GO:0016020">
    <property type="term" value="C:membrane"/>
    <property type="evidence" value="ECO:0007669"/>
    <property type="project" value="UniProtKB-SubCell"/>
</dbReference>
<sequence length="448" mass="50637">RRSHRRRKGPKPWFVLKLSVALAVAIIAYAGYVYIGRLCIPMIKREHNSLGSRRLGVIFLAVFSVLGIMAVWAYIKVVFTPPGYAVKLVSRENSTPYRDLPPSPLPPLQIPRPPAPTLPPQTSQDSSTRSIPPSSSSLTSPSHPSSRPTWPGQQSHMSSTLHTHSHSANHSQQPRSARPSTESTGHTDTYTSFPPPPAERQHSTNGQLPTTRPKLPARAITSQRKPHRYCQPCGITKPPRAHHCRTCDTCVLRFDHHCPWIGQCVGAQNQKFFFVFVVWAALFALWIFATLLALNVRGSTRTGITLDAQQIAMIAISGLLSIFTVAMVSTHIVLIGTNQTTVEHLISRTMKERENETLDEMHSFCAFRAKWRTRQAWDAEYGRIGREANMWWLGTVRANWEQVFGPRVWTWFLPIGSAKDRGLEFPRNRRFNADGQWLPRRQWPSALR</sequence>
<evidence type="ECO:0000256" key="5">
    <source>
        <dbReference type="ARBA" id="ARBA00023136"/>
    </source>
</evidence>
<evidence type="ECO:0000256" key="4">
    <source>
        <dbReference type="ARBA" id="ARBA00022989"/>
    </source>
</evidence>
<feature type="compositionally biased region" description="Low complexity" evidence="12">
    <location>
        <begin position="126"/>
        <end position="171"/>
    </location>
</feature>
<dbReference type="EC" id="2.3.1.225" evidence="11"/>
<feature type="transmembrane region" description="Helical" evidence="11">
    <location>
        <begin position="272"/>
        <end position="294"/>
    </location>
</feature>
<evidence type="ECO:0000256" key="2">
    <source>
        <dbReference type="ARBA" id="ARBA00022679"/>
    </source>
</evidence>
<dbReference type="GO" id="GO:0006612">
    <property type="term" value="P:protein targeting to membrane"/>
    <property type="evidence" value="ECO:0007669"/>
    <property type="project" value="TreeGrafter"/>
</dbReference>
<dbReference type="EMBL" id="WHVB01000038">
    <property type="protein sequence ID" value="KAF8467028.1"/>
    <property type="molecule type" value="Genomic_DNA"/>
</dbReference>
<feature type="compositionally biased region" description="Polar residues" evidence="12">
    <location>
        <begin position="172"/>
        <end position="192"/>
    </location>
</feature>
<dbReference type="InterPro" id="IPR039859">
    <property type="entry name" value="PFA4/ZDH16/20/ERF2-like"/>
</dbReference>
<dbReference type="AlphaFoldDB" id="A0A9P5JVN1"/>
<evidence type="ECO:0000256" key="1">
    <source>
        <dbReference type="ARBA" id="ARBA00004141"/>
    </source>
</evidence>
<evidence type="ECO:0000256" key="12">
    <source>
        <dbReference type="SAM" id="MobiDB-lite"/>
    </source>
</evidence>
<keyword evidence="8 11" id="KW-0012">Acyltransferase</keyword>